<evidence type="ECO:0000313" key="3">
    <source>
        <dbReference type="Proteomes" id="UP000184185"/>
    </source>
</evidence>
<dbReference type="OrthoDB" id="9127144at2"/>
<dbReference type="SUPFAM" id="SSF55729">
    <property type="entry name" value="Acyl-CoA N-acyltransferases (Nat)"/>
    <property type="match status" value="1"/>
</dbReference>
<dbReference type="GO" id="GO:0016747">
    <property type="term" value="F:acyltransferase activity, transferring groups other than amino-acyl groups"/>
    <property type="evidence" value="ECO:0007669"/>
    <property type="project" value="InterPro"/>
</dbReference>
<organism evidence="2 3">
    <name type="scientific">Pseudobutyrivibrio xylanivorans DSM 14809</name>
    <dbReference type="NCBI Taxonomy" id="1123012"/>
    <lineage>
        <taxon>Bacteria</taxon>
        <taxon>Bacillati</taxon>
        <taxon>Bacillota</taxon>
        <taxon>Clostridia</taxon>
        <taxon>Lachnospirales</taxon>
        <taxon>Lachnospiraceae</taxon>
        <taxon>Pseudobutyrivibrio</taxon>
    </lineage>
</organism>
<feature type="domain" description="N-acetyltransferase" evidence="1">
    <location>
        <begin position="1"/>
        <end position="158"/>
    </location>
</feature>
<dbReference type="CDD" id="cd04301">
    <property type="entry name" value="NAT_SF"/>
    <property type="match status" value="1"/>
</dbReference>
<proteinExistence type="predicted"/>
<name>A0A1M6GB43_PSEXY</name>
<reference evidence="2 3" key="1">
    <citation type="submission" date="2016-11" db="EMBL/GenBank/DDBJ databases">
        <authorList>
            <person name="Jaros S."/>
            <person name="Januszkiewicz K."/>
            <person name="Wedrychowicz H."/>
        </authorList>
    </citation>
    <scope>NUCLEOTIDE SEQUENCE [LARGE SCALE GENOMIC DNA]</scope>
    <source>
        <strain evidence="2 3">DSM 14809</strain>
    </source>
</reference>
<dbReference type="RefSeq" id="WP_072916054.1">
    <property type="nucleotide sequence ID" value="NZ_FQYQ01000009.1"/>
</dbReference>
<dbReference type="AlphaFoldDB" id="A0A1M6GB43"/>
<gene>
    <name evidence="2" type="ORF">SAMN02745725_01700</name>
</gene>
<dbReference type="Proteomes" id="UP000184185">
    <property type="component" value="Unassembled WGS sequence"/>
</dbReference>
<sequence>MNLKQLNENEITKLYNEHMVIDFPKDELKPLNMILESVREGFYDCLGLYEKEEMVGYTFMVKLDNSYLIDYIAIFPELRNKGIGANLLIIIDDYLETADRIFGEVEDPDYTDDEEQKKLQTRRLNFYLRNSCRDTGLRVNCFGVNYIILEAGKTQFKDKDEAWNLYERFYKSFLPEEKFKKNIRRIN</sequence>
<dbReference type="Gene3D" id="3.40.630.30">
    <property type="match status" value="1"/>
</dbReference>
<evidence type="ECO:0000259" key="1">
    <source>
        <dbReference type="PROSITE" id="PS51186"/>
    </source>
</evidence>
<dbReference type="EMBL" id="FQYQ01000009">
    <property type="protein sequence ID" value="SHJ07198.1"/>
    <property type="molecule type" value="Genomic_DNA"/>
</dbReference>
<keyword evidence="3" id="KW-1185">Reference proteome</keyword>
<accession>A0A1M6GB43</accession>
<protein>
    <recommendedName>
        <fullName evidence="1">N-acetyltransferase domain-containing protein</fullName>
    </recommendedName>
</protein>
<evidence type="ECO:0000313" key="2">
    <source>
        <dbReference type="EMBL" id="SHJ07198.1"/>
    </source>
</evidence>
<dbReference type="PROSITE" id="PS51186">
    <property type="entry name" value="GNAT"/>
    <property type="match status" value="1"/>
</dbReference>
<dbReference type="Pfam" id="PF00583">
    <property type="entry name" value="Acetyltransf_1"/>
    <property type="match status" value="1"/>
</dbReference>
<dbReference type="InterPro" id="IPR016181">
    <property type="entry name" value="Acyl_CoA_acyltransferase"/>
</dbReference>
<dbReference type="InterPro" id="IPR000182">
    <property type="entry name" value="GNAT_dom"/>
</dbReference>